<evidence type="ECO:0000256" key="6">
    <source>
        <dbReference type="ARBA" id="ARBA00023004"/>
    </source>
</evidence>
<dbReference type="GO" id="GO:0009279">
    <property type="term" value="C:cell outer membrane"/>
    <property type="evidence" value="ECO:0007669"/>
    <property type="project" value="UniProtKB-SubCell"/>
</dbReference>
<feature type="region of interest" description="Disordered" evidence="13">
    <location>
        <begin position="26"/>
        <end position="45"/>
    </location>
</feature>
<evidence type="ECO:0000256" key="5">
    <source>
        <dbReference type="ARBA" id="ARBA00022692"/>
    </source>
</evidence>
<keyword evidence="18" id="KW-1185">Reference proteome</keyword>
<dbReference type="Proteomes" id="UP000295493">
    <property type="component" value="Unassembled WGS sequence"/>
</dbReference>
<dbReference type="InterPro" id="IPR036942">
    <property type="entry name" value="Beta-barrel_TonB_sf"/>
</dbReference>
<dbReference type="EMBL" id="SNWD01000002">
    <property type="protein sequence ID" value="TDN85459.1"/>
    <property type="molecule type" value="Genomic_DNA"/>
</dbReference>
<keyword evidence="3 11" id="KW-1134">Transmembrane beta strand</keyword>
<dbReference type="InterPro" id="IPR000531">
    <property type="entry name" value="Beta-barrel_TonB"/>
</dbReference>
<dbReference type="GO" id="GO:0006826">
    <property type="term" value="P:iron ion transport"/>
    <property type="evidence" value="ECO:0007669"/>
    <property type="project" value="UniProtKB-KW"/>
</dbReference>
<proteinExistence type="inferred from homology"/>
<feature type="signal peptide" evidence="14">
    <location>
        <begin position="1"/>
        <end position="23"/>
    </location>
</feature>
<dbReference type="Pfam" id="PF07715">
    <property type="entry name" value="Plug"/>
    <property type="match status" value="1"/>
</dbReference>
<dbReference type="AlphaFoldDB" id="A0A4R6FUB5"/>
<keyword evidence="4" id="KW-0410">Iron transport</keyword>
<evidence type="ECO:0000313" key="17">
    <source>
        <dbReference type="EMBL" id="TDN85459.1"/>
    </source>
</evidence>
<evidence type="ECO:0000256" key="8">
    <source>
        <dbReference type="ARBA" id="ARBA00023077"/>
    </source>
</evidence>
<feature type="domain" description="TonB-dependent receptor-like beta-barrel" evidence="15">
    <location>
        <begin position="435"/>
        <end position="853"/>
    </location>
</feature>
<evidence type="ECO:0000256" key="9">
    <source>
        <dbReference type="ARBA" id="ARBA00023136"/>
    </source>
</evidence>
<dbReference type="InterPro" id="IPR012910">
    <property type="entry name" value="Plug_dom"/>
</dbReference>
<sequence length="888" mass="96997">MTRFLTGASLGALVTCFAVPAMAQTTTTTTTTTRSAQTPKKPRTGGVKDIVVTATKQNENLQDVPVSVQAIGAEELTQLGVSTFDDYLTQLPNVTAGGGGPGQNTIYIRGLASTTPNLTTAGVAGLAPNVAFYLDEQPLTQPGRNLDVYAADLERIEVLSGPQGTLFGASSQAGVVRMITNKPVQRFEAYAKGETSFTKGGDQSYKAEMMLNVPVTDKLAVRGVVFLDHQGGYIDNVHGTRSMRDSARFRPEGTVRYNGVPVSERRKGVQSDAASLDYIDNNVTFQNADNARLVEDDFNTAQYSGFRASARYEFTPDWNVTVAHMRQGLDTDGVFFADPELGLDDPSIQRYSPDNMSDDFSNTAWTVEGRLAALDIVYTGAYTDRETHQNVGYSDYLFVGQYIPYYMCDTAVAYPDTVANAPADPTCYAPNLAVKSDSDTTVFTQELRFSTPQQERIRFTGGGFYSNTVLKELNDYYYADERVRGNDGVTRGFSDIYPFTNTAVTGTTGNAFPGYYGDPGPLPANVGFRNDVKRTDEQFGIFGEASFDIIPDVLTITGGARYYNVQVDLEGAATSSFCKLNSPIFGANVGVPVDEQTNIPGCGGTNLSLKYGPDNPDGNPDKAKSEGTIFKGTLTYTPTRDLLFYATYSEGFRPGLLNRPGGAQGPGNYTVPYALDTDEVKNYEFGWKTQLFDRQLRFNGSAFYVDVSKLQTGIFDPSITNLFFSDNAANAEIKGVEGEFTFAPYSVPGLTLAGAFSFLDTEITEVLTPTDDVQEGSPLAFAPDFQGNIRIRYEWDMANGMTAHVMPQMVHSASKYTDIIDINKLRLDSYTTFSLTAGVQKDQWSVEVFGENLSDERAEISGNFNFDRPRVMINRPLTVGLRVGYTYN</sequence>
<feature type="domain" description="TonB-dependent receptor plug" evidence="16">
    <location>
        <begin position="61"/>
        <end position="175"/>
    </location>
</feature>
<evidence type="ECO:0000313" key="18">
    <source>
        <dbReference type="Proteomes" id="UP000295493"/>
    </source>
</evidence>
<evidence type="ECO:0000256" key="13">
    <source>
        <dbReference type="SAM" id="MobiDB-lite"/>
    </source>
</evidence>
<keyword evidence="17" id="KW-0675">Receptor</keyword>
<dbReference type="RefSeq" id="WP_133494401.1">
    <property type="nucleotide sequence ID" value="NZ_BMLU01000002.1"/>
</dbReference>
<comment type="similarity">
    <text evidence="11 12">Belongs to the TonB-dependent receptor family.</text>
</comment>
<evidence type="ECO:0000256" key="11">
    <source>
        <dbReference type="PROSITE-ProRule" id="PRU01360"/>
    </source>
</evidence>
<evidence type="ECO:0000256" key="10">
    <source>
        <dbReference type="ARBA" id="ARBA00023237"/>
    </source>
</evidence>
<evidence type="ECO:0000259" key="16">
    <source>
        <dbReference type="Pfam" id="PF07715"/>
    </source>
</evidence>
<dbReference type="SUPFAM" id="SSF56935">
    <property type="entry name" value="Porins"/>
    <property type="match status" value="1"/>
</dbReference>
<evidence type="ECO:0000256" key="7">
    <source>
        <dbReference type="ARBA" id="ARBA00023065"/>
    </source>
</evidence>
<comment type="caution">
    <text evidence="17">The sequence shown here is derived from an EMBL/GenBank/DDBJ whole genome shotgun (WGS) entry which is preliminary data.</text>
</comment>
<evidence type="ECO:0000256" key="2">
    <source>
        <dbReference type="ARBA" id="ARBA00022448"/>
    </source>
</evidence>
<dbReference type="OrthoDB" id="9760333at2"/>
<evidence type="ECO:0000256" key="14">
    <source>
        <dbReference type="SAM" id="SignalP"/>
    </source>
</evidence>
<keyword evidence="10 11" id="KW-0998">Cell outer membrane</keyword>
<keyword evidence="8 12" id="KW-0798">TonB box</keyword>
<evidence type="ECO:0000256" key="12">
    <source>
        <dbReference type="RuleBase" id="RU003357"/>
    </source>
</evidence>
<keyword evidence="7" id="KW-0406">Ion transport</keyword>
<reference evidence="17 18" key="1">
    <citation type="submission" date="2019-03" db="EMBL/GenBank/DDBJ databases">
        <title>Genomic Encyclopedia of Type Strains, Phase IV (KMG-IV): sequencing the most valuable type-strain genomes for metagenomic binning, comparative biology and taxonomic classification.</title>
        <authorList>
            <person name="Goeker M."/>
        </authorList>
    </citation>
    <scope>NUCLEOTIDE SEQUENCE [LARGE SCALE GENOMIC DNA]</scope>
    <source>
        <strain evidence="17 18">DSM 25059</strain>
    </source>
</reference>
<dbReference type="PANTHER" id="PTHR32552:SF81">
    <property type="entry name" value="TONB-DEPENDENT OUTER MEMBRANE RECEPTOR"/>
    <property type="match status" value="1"/>
</dbReference>
<dbReference type="InterPro" id="IPR039426">
    <property type="entry name" value="TonB-dep_rcpt-like"/>
</dbReference>
<dbReference type="PANTHER" id="PTHR32552">
    <property type="entry name" value="FERRICHROME IRON RECEPTOR-RELATED"/>
    <property type="match status" value="1"/>
</dbReference>
<evidence type="ECO:0000259" key="15">
    <source>
        <dbReference type="Pfam" id="PF00593"/>
    </source>
</evidence>
<evidence type="ECO:0000256" key="1">
    <source>
        <dbReference type="ARBA" id="ARBA00004571"/>
    </source>
</evidence>
<evidence type="ECO:0000256" key="3">
    <source>
        <dbReference type="ARBA" id="ARBA00022452"/>
    </source>
</evidence>
<protein>
    <submittedName>
        <fullName evidence="17">TonB-dependent receptor-like protein</fullName>
    </submittedName>
</protein>
<keyword evidence="6" id="KW-0408">Iron</keyword>
<organism evidence="17 18">
    <name type="scientific">Stakelama pacifica</name>
    <dbReference type="NCBI Taxonomy" id="517720"/>
    <lineage>
        <taxon>Bacteria</taxon>
        <taxon>Pseudomonadati</taxon>
        <taxon>Pseudomonadota</taxon>
        <taxon>Alphaproteobacteria</taxon>
        <taxon>Sphingomonadales</taxon>
        <taxon>Sphingomonadaceae</taxon>
        <taxon>Stakelama</taxon>
    </lineage>
</organism>
<dbReference type="PROSITE" id="PS52016">
    <property type="entry name" value="TONB_DEPENDENT_REC_3"/>
    <property type="match status" value="1"/>
</dbReference>
<gene>
    <name evidence="17" type="ORF">EV664_102165</name>
</gene>
<feature type="chain" id="PRO_5020443887" evidence="14">
    <location>
        <begin position="24"/>
        <end position="888"/>
    </location>
</feature>
<keyword evidence="2 11" id="KW-0813">Transport</keyword>
<evidence type="ECO:0000256" key="4">
    <source>
        <dbReference type="ARBA" id="ARBA00022496"/>
    </source>
</evidence>
<keyword evidence="9 11" id="KW-0472">Membrane</keyword>
<comment type="subcellular location">
    <subcellularLocation>
        <location evidence="1 11">Cell outer membrane</location>
        <topology evidence="1 11">Multi-pass membrane protein</topology>
    </subcellularLocation>
</comment>
<dbReference type="Pfam" id="PF00593">
    <property type="entry name" value="TonB_dep_Rec_b-barrel"/>
    <property type="match status" value="1"/>
</dbReference>
<name>A0A4R6FUB5_9SPHN</name>
<accession>A0A4R6FUB5</accession>
<keyword evidence="14" id="KW-0732">Signal</keyword>
<keyword evidence="5 11" id="KW-0812">Transmembrane</keyword>
<dbReference type="Gene3D" id="2.40.170.20">
    <property type="entry name" value="TonB-dependent receptor, beta-barrel domain"/>
    <property type="match status" value="2"/>
</dbReference>